<dbReference type="InterPro" id="IPR011989">
    <property type="entry name" value="ARM-like"/>
</dbReference>
<dbReference type="InterPro" id="IPR002554">
    <property type="entry name" value="PP2A_B56"/>
</dbReference>
<proteinExistence type="inferred from homology"/>
<dbReference type="GO" id="GO:0007165">
    <property type="term" value="P:signal transduction"/>
    <property type="evidence" value="ECO:0007669"/>
    <property type="project" value="InterPro"/>
</dbReference>
<organism evidence="2 3">
    <name type="scientific">Rotaria magnacalcarata</name>
    <dbReference type="NCBI Taxonomy" id="392030"/>
    <lineage>
        <taxon>Eukaryota</taxon>
        <taxon>Metazoa</taxon>
        <taxon>Spiralia</taxon>
        <taxon>Gnathifera</taxon>
        <taxon>Rotifera</taxon>
        <taxon>Eurotatoria</taxon>
        <taxon>Bdelloidea</taxon>
        <taxon>Philodinida</taxon>
        <taxon>Philodinidae</taxon>
        <taxon>Rotaria</taxon>
    </lineage>
</organism>
<comment type="caution">
    <text evidence="2">The sequence shown here is derived from an EMBL/GenBank/DDBJ whole genome shotgun (WGS) entry which is preliminary data.</text>
</comment>
<evidence type="ECO:0000256" key="1">
    <source>
        <dbReference type="ARBA" id="ARBA00009745"/>
    </source>
</evidence>
<name>A0A8S3D0J2_9BILA</name>
<dbReference type="GO" id="GO:0019888">
    <property type="term" value="F:protein phosphatase regulator activity"/>
    <property type="evidence" value="ECO:0007669"/>
    <property type="project" value="InterPro"/>
</dbReference>
<gene>
    <name evidence="2" type="ORF">BYL167_LOCUS53016</name>
</gene>
<dbReference type="Proteomes" id="UP000681967">
    <property type="component" value="Unassembled WGS sequence"/>
</dbReference>
<evidence type="ECO:0000313" key="3">
    <source>
        <dbReference type="Proteomes" id="UP000681967"/>
    </source>
</evidence>
<evidence type="ECO:0000313" key="2">
    <source>
        <dbReference type="EMBL" id="CAF4922717.1"/>
    </source>
</evidence>
<protein>
    <submittedName>
        <fullName evidence="2">Uncharacterized protein</fullName>
    </submittedName>
</protein>
<dbReference type="GO" id="GO:0000159">
    <property type="term" value="C:protein phosphatase type 2A complex"/>
    <property type="evidence" value="ECO:0007669"/>
    <property type="project" value="InterPro"/>
</dbReference>
<dbReference type="Pfam" id="PF01603">
    <property type="entry name" value="B56"/>
    <property type="match status" value="1"/>
</dbReference>
<dbReference type="Gene3D" id="1.25.10.10">
    <property type="entry name" value="Leucine-rich Repeat Variant"/>
    <property type="match status" value="1"/>
</dbReference>
<sequence>MEENLDEILPILLPPLCRVSKTHWNANIVTLSYNLIRHFMDINKKGCDEILNALRDDDKSDFIVVDATGMGVAVCCVVAATVGMGVTAGEFADVVITGGATVDMRNVVSSSPEFEHSIWF</sequence>
<dbReference type="EMBL" id="CAJOBH010175077">
    <property type="protein sequence ID" value="CAF4922717.1"/>
    <property type="molecule type" value="Genomic_DNA"/>
</dbReference>
<accession>A0A8S3D0J2</accession>
<dbReference type="InterPro" id="IPR016024">
    <property type="entry name" value="ARM-type_fold"/>
</dbReference>
<reference evidence="2" key="1">
    <citation type="submission" date="2021-02" db="EMBL/GenBank/DDBJ databases">
        <authorList>
            <person name="Nowell W R."/>
        </authorList>
    </citation>
    <scope>NUCLEOTIDE SEQUENCE</scope>
</reference>
<dbReference type="AlphaFoldDB" id="A0A8S3D0J2"/>
<dbReference type="SUPFAM" id="SSF48371">
    <property type="entry name" value="ARM repeat"/>
    <property type="match status" value="1"/>
</dbReference>
<comment type="similarity">
    <text evidence="1">Belongs to the phosphatase 2A regulatory subunit B56 family.</text>
</comment>